<dbReference type="InterPro" id="IPR023299">
    <property type="entry name" value="ATPase_P-typ_cyto_dom_N"/>
</dbReference>
<keyword evidence="15" id="KW-1185">Reference proteome</keyword>
<feature type="transmembrane region" description="Helical" evidence="12">
    <location>
        <begin position="243"/>
        <end position="262"/>
    </location>
</feature>
<dbReference type="SUPFAM" id="SSF55008">
    <property type="entry name" value="HMA, heavy metal-associated domain"/>
    <property type="match status" value="1"/>
</dbReference>
<dbReference type="SUPFAM" id="SSF56784">
    <property type="entry name" value="HAD-like"/>
    <property type="match status" value="1"/>
</dbReference>
<evidence type="ECO:0000256" key="2">
    <source>
        <dbReference type="ARBA" id="ARBA00022448"/>
    </source>
</evidence>
<dbReference type="Proteomes" id="UP000238642">
    <property type="component" value="Unassembled WGS sequence"/>
</dbReference>
<dbReference type="GO" id="GO:0005886">
    <property type="term" value="C:plasma membrane"/>
    <property type="evidence" value="ECO:0007669"/>
    <property type="project" value="UniProtKB-SubCell"/>
</dbReference>
<keyword evidence="2" id="KW-0813">Transport</keyword>
<evidence type="ECO:0000256" key="10">
    <source>
        <dbReference type="ARBA" id="ARBA00023065"/>
    </source>
</evidence>
<keyword evidence="8" id="KW-1278">Translocase</keyword>
<feature type="transmembrane region" description="Helical" evidence="12">
    <location>
        <begin position="268"/>
        <end position="289"/>
    </location>
</feature>
<keyword evidence="3" id="KW-1003">Cell membrane</keyword>
<dbReference type="InterPro" id="IPR021993">
    <property type="entry name" value="ATPase-cat-bd"/>
</dbReference>
<dbReference type="GO" id="GO:0043682">
    <property type="term" value="F:P-type divalent copper transporter activity"/>
    <property type="evidence" value="ECO:0007669"/>
    <property type="project" value="TreeGrafter"/>
</dbReference>
<dbReference type="Gene3D" id="2.70.150.10">
    <property type="entry name" value="Calcium-transporting ATPase, cytoplasmic transduction domain A"/>
    <property type="match status" value="1"/>
</dbReference>
<dbReference type="PANTHER" id="PTHR43520">
    <property type="entry name" value="ATP7, ISOFORM B"/>
    <property type="match status" value="1"/>
</dbReference>
<evidence type="ECO:0000256" key="3">
    <source>
        <dbReference type="ARBA" id="ARBA00022475"/>
    </source>
</evidence>
<feature type="transmembrane region" description="Helical" evidence="12">
    <location>
        <begin position="454"/>
        <end position="480"/>
    </location>
</feature>
<keyword evidence="6" id="KW-0479">Metal-binding</keyword>
<evidence type="ECO:0000256" key="8">
    <source>
        <dbReference type="ARBA" id="ARBA00022967"/>
    </source>
</evidence>
<dbReference type="OrthoDB" id="9770315at2"/>
<evidence type="ECO:0000313" key="14">
    <source>
        <dbReference type="EMBL" id="PRD54753.1"/>
    </source>
</evidence>
<dbReference type="PANTHER" id="PTHR43520:SF5">
    <property type="entry name" value="CATION-TRANSPORTING P-TYPE ATPASE-RELATED"/>
    <property type="match status" value="1"/>
</dbReference>
<dbReference type="SUPFAM" id="SSF81653">
    <property type="entry name" value="Calcium ATPase, transduction domain A"/>
    <property type="match status" value="1"/>
</dbReference>
<dbReference type="CDD" id="cd00371">
    <property type="entry name" value="HMA"/>
    <property type="match status" value="1"/>
</dbReference>
<sequence length="800" mass="89524">MLESEQITKKEKCFHCGDKVDTVSYVLDNHNFCCLGCQTVYQVLSESKLHSYYRYNQHPGKSQKEPMADLSYLDEPNIVATLVDYKDEDMIMITFYIPVIHCSSCIWLLEHLYKLHAGVKSSQVDFMKKQASIMFEHREISLRELVELLVRIGYPPKITLQDVVKEGKKLNQRGIIAKITVAGFCFGNSMMISFPEYFGMAAFEQQYANFFGYMNLVFGIPVLLYSASDYFKSAWLSLKHKRLNLDVPLALGIFVLFFRSAVEILTQSGPGFMDTLCSLVFFILIGKWVQQRTYYHISFERDYRSYFPVAVTVVEDDGEKPLQIADLEVGHRILVRNNEIIPADAILLKGNASIDFSFVTGESKAVDKTLGEIIYAGGRQIGEAIELEVVKPVSQSYLTRLWNNESFKTQEKKFDTFIDFISKYFTVSLVSIAVGACGYWLVGGDSSKAWGALTAVLIIACPCALALSSPFTLSAALSIFDRNKFYIKNTAAIEQLSAIDCVVFDKTGTISSPKSSLMLFKGELNDDECALISSVCRNSNHPLSREIVKWIGYTVIRVADTFKEVIGRGMEARFDATEVKIGSAAYLGIKNESQDGSVVYVMINEVVKGYFTLEQSWRQGLSKVVATLDNAGYDLHLVSGDNERHADTLKFIFPYSSHLLFNQRPSDKLHKIDFWQQQGKRVCMLGDGLNDAGALRKADLGIAVSDDINNFSPGCDAILDGDSFAKLPSFFAFAKDAVSVIHLSFAISLTYNLVGLSFAVLGTMSPLFAAILMPISTITIISFTSLTTRWFAIRRKLLSK</sequence>
<dbReference type="Gene3D" id="3.40.1110.10">
    <property type="entry name" value="Calcium-transporting ATPase, cytoplasmic domain N"/>
    <property type="match status" value="1"/>
</dbReference>
<dbReference type="Pfam" id="PF00122">
    <property type="entry name" value="E1-E2_ATPase"/>
    <property type="match status" value="1"/>
</dbReference>
<feature type="transmembrane region" description="Helical" evidence="12">
    <location>
        <begin position="175"/>
        <end position="198"/>
    </location>
</feature>
<organism evidence="14 15">
    <name type="scientific">Sphingobacterium gobiense</name>
    <dbReference type="NCBI Taxonomy" id="1382456"/>
    <lineage>
        <taxon>Bacteria</taxon>
        <taxon>Pseudomonadati</taxon>
        <taxon>Bacteroidota</taxon>
        <taxon>Sphingobacteriia</taxon>
        <taxon>Sphingobacteriales</taxon>
        <taxon>Sphingobacteriaceae</taxon>
        <taxon>Sphingobacterium</taxon>
    </lineage>
</organism>
<evidence type="ECO:0000256" key="5">
    <source>
        <dbReference type="ARBA" id="ARBA00022692"/>
    </source>
</evidence>
<dbReference type="GO" id="GO:0016887">
    <property type="term" value="F:ATP hydrolysis activity"/>
    <property type="evidence" value="ECO:0007669"/>
    <property type="project" value="InterPro"/>
</dbReference>
<protein>
    <submittedName>
        <fullName evidence="14">Heavy metal translocating P-type ATPase</fullName>
    </submittedName>
</protein>
<dbReference type="Pfam" id="PF00702">
    <property type="entry name" value="Hydrolase"/>
    <property type="match status" value="1"/>
</dbReference>
<dbReference type="Gene3D" id="3.30.70.100">
    <property type="match status" value="1"/>
</dbReference>
<dbReference type="Gene3D" id="3.40.50.1000">
    <property type="entry name" value="HAD superfamily/HAD-like"/>
    <property type="match status" value="1"/>
</dbReference>
<feature type="transmembrane region" description="Helical" evidence="12">
    <location>
        <begin position="421"/>
        <end position="442"/>
    </location>
</feature>
<feature type="transmembrane region" description="Helical" evidence="12">
    <location>
        <begin position="740"/>
        <end position="761"/>
    </location>
</feature>
<feature type="domain" description="HMA" evidence="13">
    <location>
        <begin position="91"/>
        <end position="157"/>
    </location>
</feature>
<name>A0A2S9JNM2_9SPHI</name>
<evidence type="ECO:0000313" key="15">
    <source>
        <dbReference type="Proteomes" id="UP000238642"/>
    </source>
</evidence>
<keyword evidence="11 12" id="KW-0472">Membrane</keyword>
<evidence type="ECO:0000256" key="6">
    <source>
        <dbReference type="ARBA" id="ARBA00022723"/>
    </source>
</evidence>
<dbReference type="Pfam" id="PF12156">
    <property type="entry name" value="ATPase-cat_bd"/>
    <property type="match status" value="1"/>
</dbReference>
<reference evidence="14 15" key="1">
    <citation type="submission" date="2018-02" db="EMBL/GenBank/DDBJ databases">
        <title>The draft genome of Sphingobacterium gobiense H7.</title>
        <authorList>
            <person name="Li L."/>
            <person name="Liu L."/>
            <person name="Zhang X."/>
            <person name="Wang T."/>
            <person name="Liang L."/>
        </authorList>
    </citation>
    <scope>NUCLEOTIDE SEQUENCE [LARGE SCALE GENOMIC DNA]</scope>
    <source>
        <strain evidence="14 15">ACCC 05757</strain>
    </source>
</reference>
<dbReference type="Pfam" id="PF00403">
    <property type="entry name" value="HMA"/>
    <property type="match status" value="1"/>
</dbReference>
<dbReference type="PROSITE" id="PS50846">
    <property type="entry name" value="HMA_2"/>
    <property type="match status" value="1"/>
</dbReference>
<dbReference type="InterPro" id="IPR036163">
    <property type="entry name" value="HMA_dom_sf"/>
</dbReference>
<evidence type="ECO:0000256" key="1">
    <source>
        <dbReference type="ARBA" id="ARBA00004651"/>
    </source>
</evidence>
<keyword evidence="7" id="KW-0460">Magnesium</keyword>
<evidence type="ECO:0000256" key="9">
    <source>
        <dbReference type="ARBA" id="ARBA00022989"/>
    </source>
</evidence>
<dbReference type="EMBL" id="PVBS01000002">
    <property type="protein sequence ID" value="PRD54753.1"/>
    <property type="molecule type" value="Genomic_DNA"/>
</dbReference>
<dbReference type="InterPro" id="IPR023214">
    <property type="entry name" value="HAD_sf"/>
</dbReference>
<comment type="caution">
    <text evidence="14">The sequence shown here is derived from an EMBL/GenBank/DDBJ whole genome shotgun (WGS) entry which is preliminary data.</text>
</comment>
<dbReference type="PRINTS" id="PR00119">
    <property type="entry name" value="CATATPASE"/>
</dbReference>
<gene>
    <name evidence="14" type="ORF">C5749_15090</name>
</gene>
<dbReference type="InterPro" id="IPR006121">
    <property type="entry name" value="HMA_dom"/>
</dbReference>
<evidence type="ECO:0000256" key="11">
    <source>
        <dbReference type="ARBA" id="ARBA00023136"/>
    </source>
</evidence>
<evidence type="ECO:0000256" key="7">
    <source>
        <dbReference type="ARBA" id="ARBA00022842"/>
    </source>
</evidence>
<dbReference type="GO" id="GO:0055070">
    <property type="term" value="P:copper ion homeostasis"/>
    <property type="evidence" value="ECO:0007669"/>
    <property type="project" value="TreeGrafter"/>
</dbReference>
<dbReference type="InterPro" id="IPR001757">
    <property type="entry name" value="P_typ_ATPase"/>
</dbReference>
<dbReference type="RefSeq" id="WP_105726964.1">
    <property type="nucleotide sequence ID" value="NZ_PVBS01000002.1"/>
</dbReference>
<keyword evidence="10" id="KW-0406">Ion transport</keyword>
<dbReference type="NCBIfam" id="TIGR01494">
    <property type="entry name" value="ATPase_P-type"/>
    <property type="match status" value="1"/>
</dbReference>
<dbReference type="GO" id="GO:0005507">
    <property type="term" value="F:copper ion binding"/>
    <property type="evidence" value="ECO:0007669"/>
    <property type="project" value="TreeGrafter"/>
</dbReference>
<evidence type="ECO:0000256" key="4">
    <source>
        <dbReference type="ARBA" id="ARBA00022553"/>
    </source>
</evidence>
<feature type="transmembrane region" description="Helical" evidence="12">
    <location>
        <begin position="210"/>
        <end position="231"/>
    </location>
</feature>
<keyword evidence="4" id="KW-0597">Phosphoprotein</keyword>
<proteinExistence type="predicted"/>
<accession>A0A2S9JNM2</accession>
<dbReference type="InterPro" id="IPR059000">
    <property type="entry name" value="ATPase_P-type_domA"/>
</dbReference>
<dbReference type="PRINTS" id="PR00943">
    <property type="entry name" value="CUATPASE"/>
</dbReference>
<evidence type="ECO:0000256" key="12">
    <source>
        <dbReference type="SAM" id="Phobius"/>
    </source>
</evidence>
<comment type="subcellular location">
    <subcellularLocation>
        <location evidence="1">Cell membrane</location>
        <topology evidence="1">Multi-pass membrane protein</topology>
    </subcellularLocation>
</comment>
<keyword evidence="9 12" id="KW-1133">Transmembrane helix</keyword>
<dbReference type="InterPro" id="IPR036412">
    <property type="entry name" value="HAD-like_sf"/>
</dbReference>
<evidence type="ECO:0000259" key="13">
    <source>
        <dbReference type="PROSITE" id="PS50846"/>
    </source>
</evidence>
<dbReference type="SUPFAM" id="SSF81665">
    <property type="entry name" value="Calcium ATPase, transmembrane domain M"/>
    <property type="match status" value="1"/>
</dbReference>
<dbReference type="InterPro" id="IPR008250">
    <property type="entry name" value="ATPase_P-typ_transduc_dom_A_sf"/>
</dbReference>
<dbReference type="InterPro" id="IPR023298">
    <property type="entry name" value="ATPase_P-typ_TM_dom_sf"/>
</dbReference>
<dbReference type="GO" id="GO:0005524">
    <property type="term" value="F:ATP binding"/>
    <property type="evidence" value="ECO:0007669"/>
    <property type="project" value="InterPro"/>
</dbReference>
<keyword evidence="5 12" id="KW-0812">Transmembrane</keyword>
<dbReference type="AlphaFoldDB" id="A0A2S9JNM2"/>
<feature type="transmembrane region" description="Helical" evidence="12">
    <location>
        <begin position="767"/>
        <end position="792"/>
    </location>
</feature>